<dbReference type="SUPFAM" id="SSF52172">
    <property type="entry name" value="CheY-like"/>
    <property type="match status" value="1"/>
</dbReference>
<evidence type="ECO:0000259" key="6">
    <source>
        <dbReference type="PROSITE" id="PS50110"/>
    </source>
</evidence>
<dbReference type="PANTHER" id="PTHR43547:SF2">
    <property type="entry name" value="HYBRID SIGNAL TRANSDUCTION HISTIDINE KINASE C"/>
    <property type="match status" value="1"/>
</dbReference>
<dbReference type="RefSeq" id="WP_379774207.1">
    <property type="nucleotide sequence ID" value="NZ_JBHSMZ010000016.1"/>
</dbReference>
<evidence type="ECO:0000256" key="4">
    <source>
        <dbReference type="PROSITE-ProRule" id="PRU00169"/>
    </source>
</evidence>
<dbReference type="NCBIfam" id="TIGR00229">
    <property type="entry name" value="sensory_box"/>
    <property type="match status" value="1"/>
</dbReference>
<dbReference type="InterPro" id="IPR001789">
    <property type="entry name" value="Sig_transdc_resp-reg_receiver"/>
</dbReference>
<dbReference type="SUPFAM" id="SSF47384">
    <property type="entry name" value="Homodimeric domain of signal transducing histidine kinase"/>
    <property type="match status" value="1"/>
</dbReference>
<sequence>MEQGVMLVVSCAACAVLILLLTAVLAARRRDRTAFHELLARSRTEFDAMEKAYLDAPLGLAMLDRDLRYLRINRHLANINGLAIEAHIGKSVEEIVPDLAPQVRERFGEVLRTGKPLIGAVLAGKTGSQPGVERFWRENVYPILGPDGAVVGVTVTVEECTCEKRLNDALHDSERRERERAAELEALMDAVPAAIFMTRSPRCENVTGNREVTRILRMRPDERFSLASPGERPYKLRRHGRDCALDSLPLQMAAAGIPVRGDELEAHFENGDVVHILVNAAPLRDAAGELAGAVSSFVDITDQKRAASLLREDSLRKDEFIATLAHELRNPLAAIRTALDLMKISPPGAPAIAQTREIMDRQLHHLVRLIDDLLDVSRINCGKLELVKESATVAQVIESALQVSSPCIAAAGHTLELSMPPETCRVKVDRVRIEQVLTNLLTNAAKYTPPGGRIRVSASAEGRLAVIRIADNGIGIDPATLPTLFEVFTQAESGRAMRRGGIGIGLCLARRLVTLHGGSLAASSAGPGQGTTFTIRLPLCAAPQPARTPPPPVRPAAQDRDPSAVRRRILVVEDNPDLASAFAMLVTSCGHEVELVHTGASAIERAAVFRPELVFLDLGLPDIGGCEVAQAFRQDESMRGAVLVAVTGWGALNDREATRRAGFDMHLAKPVGIDAIRKVLADLPLARVAEPA</sequence>
<reference evidence="9" key="1">
    <citation type="journal article" date="2019" name="Int. J. Syst. Evol. Microbiol.">
        <title>The Global Catalogue of Microorganisms (GCM) 10K type strain sequencing project: providing services to taxonomists for standard genome sequencing and annotation.</title>
        <authorList>
            <consortium name="The Broad Institute Genomics Platform"/>
            <consortium name="The Broad Institute Genome Sequencing Center for Infectious Disease"/>
            <person name="Wu L."/>
            <person name="Ma J."/>
        </authorList>
    </citation>
    <scope>NUCLEOTIDE SEQUENCE [LARGE SCALE GENOMIC DNA]</scope>
    <source>
        <strain evidence="9">CGMCC 4.5798</strain>
    </source>
</reference>
<dbReference type="Pfam" id="PF00512">
    <property type="entry name" value="HisKA"/>
    <property type="match status" value="1"/>
</dbReference>
<dbReference type="InterPro" id="IPR000700">
    <property type="entry name" value="PAS-assoc_C"/>
</dbReference>
<keyword evidence="9" id="KW-1185">Reference proteome</keyword>
<feature type="domain" description="Histidine kinase" evidence="5">
    <location>
        <begin position="323"/>
        <end position="541"/>
    </location>
</feature>
<feature type="domain" description="Response regulatory" evidence="6">
    <location>
        <begin position="568"/>
        <end position="684"/>
    </location>
</feature>
<dbReference type="InterPro" id="IPR003661">
    <property type="entry name" value="HisK_dim/P_dom"/>
</dbReference>
<dbReference type="InterPro" id="IPR036097">
    <property type="entry name" value="HisK_dim/P_sf"/>
</dbReference>
<dbReference type="PANTHER" id="PTHR43547">
    <property type="entry name" value="TWO-COMPONENT HISTIDINE KINASE"/>
    <property type="match status" value="1"/>
</dbReference>
<dbReference type="EMBL" id="JBHSMZ010000016">
    <property type="protein sequence ID" value="MFC5550907.1"/>
    <property type="molecule type" value="Genomic_DNA"/>
</dbReference>
<dbReference type="SMART" id="SM00388">
    <property type="entry name" value="HisKA"/>
    <property type="match status" value="1"/>
</dbReference>
<dbReference type="PROSITE" id="PS50113">
    <property type="entry name" value="PAC"/>
    <property type="match status" value="1"/>
</dbReference>
<organism evidence="8 9">
    <name type="scientific">Massilia aerilata</name>
    <dbReference type="NCBI Taxonomy" id="453817"/>
    <lineage>
        <taxon>Bacteria</taxon>
        <taxon>Pseudomonadati</taxon>
        <taxon>Pseudomonadota</taxon>
        <taxon>Betaproteobacteria</taxon>
        <taxon>Burkholderiales</taxon>
        <taxon>Oxalobacteraceae</taxon>
        <taxon>Telluria group</taxon>
        <taxon>Massilia</taxon>
    </lineage>
</organism>
<dbReference type="InterPro" id="IPR013656">
    <property type="entry name" value="PAS_4"/>
</dbReference>
<dbReference type="PRINTS" id="PR00344">
    <property type="entry name" value="BCTRLSENSOR"/>
</dbReference>
<keyword evidence="8" id="KW-0067">ATP-binding</keyword>
<dbReference type="Pfam" id="PF13426">
    <property type="entry name" value="PAS_9"/>
    <property type="match status" value="1"/>
</dbReference>
<dbReference type="PROSITE" id="PS50110">
    <property type="entry name" value="RESPONSE_REGULATORY"/>
    <property type="match status" value="1"/>
</dbReference>
<keyword evidence="3 4" id="KW-0597">Phosphoprotein</keyword>
<dbReference type="InterPro" id="IPR035965">
    <property type="entry name" value="PAS-like_dom_sf"/>
</dbReference>
<proteinExistence type="predicted"/>
<dbReference type="Pfam" id="PF02518">
    <property type="entry name" value="HATPase_c"/>
    <property type="match status" value="1"/>
</dbReference>
<dbReference type="Gene3D" id="1.10.287.130">
    <property type="match status" value="1"/>
</dbReference>
<dbReference type="InterPro" id="IPR004358">
    <property type="entry name" value="Sig_transdc_His_kin-like_C"/>
</dbReference>
<name>A0ABW0S356_9BURK</name>
<dbReference type="Proteomes" id="UP001596086">
    <property type="component" value="Unassembled WGS sequence"/>
</dbReference>
<protein>
    <recommendedName>
        <fullName evidence="2">histidine kinase</fullName>
        <ecNumber evidence="2">2.7.13.3</ecNumber>
    </recommendedName>
</protein>
<dbReference type="InterPro" id="IPR000014">
    <property type="entry name" value="PAS"/>
</dbReference>
<dbReference type="InterPro" id="IPR003594">
    <property type="entry name" value="HATPase_dom"/>
</dbReference>
<evidence type="ECO:0000313" key="8">
    <source>
        <dbReference type="EMBL" id="MFC5550907.1"/>
    </source>
</evidence>
<comment type="caution">
    <text evidence="8">The sequence shown here is derived from an EMBL/GenBank/DDBJ whole genome shotgun (WGS) entry which is preliminary data.</text>
</comment>
<dbReference type="EC" id="2.7.13.3" evidence="2"/>
<dbReference type="Gene3D" id="3.40.50.2300">
    <property type="match status" value="1"/>
</dbReference>
<feature type="domain" description="PAC" evidence="7">
    <location>
        <begin position="260"/>
        <end position="312"/>
    </location>
</feature>
<dbReference type="CDD" id="cd00082">
    <property type="entry name" value="HisKA"/>
    <property type="match status" value="1"/>
</dbReference>
<keyword evidence="8" id="KW-0547">Nucleotide-binding</keyword>
<dbReference type="Gene3D" id="3.30.565.10">
    <property type="entry name" value="Histidine kinase-like ATPase, C-terminal domain"/>
    <property type="match status" value="1"/>
</dbReference>
<dbReference type="SUPFAM" id="SSF55785">
    <property type="entry name" value="PYP-like sensor domain (PAS domain)"/>
    <property type="match status" value="2"/>
</dbReference>
<dbReference type="SMART" id="SM00387">
    <property type="entry name" value="HATPase_c"/>
    <property type="match status" value="1"/>
</dbReference>
<evidence type="ECO:0000256" key="2">
    <source>
        <dbReference type="ARBA" id="ARBA00012438"/>
    </source>
</evidence>
<gene>
    <name evidence="8" type="ORF">ACFPO9_20515</name>
</gene>
<feature type="modified residue" description="4-aspartylphosphate" evidence="4">
    <location>
        <position position="617"/>
    </location>
</feature>
<comment type="catalytic activity">
    <reaction evidence="1">
        <text>ATP + protein L-histidine = ADP + protein N-phospho-L-histidine.</text>
        <dbReference type="EC" id="2.7.13.3"/>
    </reaction>
</comment>
<dbReference type="SUPFAM" id="SSF55874">
    <property type="entry name" value="ATPase domain of HSP90 chaperone/DNA topoisomerase II/histidine kinase"/>
    <property type="match status" value="1"/>
</dbReference>
<evidence type="ECO:0000259" key="5">
    <source>
        <dbReference type="PROSITE" id="PS50109"/>
    </source>
</evidence>
<evidence type="ECO:0000313" key="9">
    <source>
        <dbReference type="Proteomes" id="UP001596086"/>
    </source>
</evidence>
<dbReference type="InterPro" id="IPR036890">
    <property type="entry name" value="HATPase_C_sf"/>
</dbReference>
<accession>A0ABW0S356</accession>
<dbReference type="InterPro" id="IPR011006">
    <property type="entry name" value="CheY-like_superfamily"/>
</dbReference>
<dbReference type="GO" id="GO:0005524">
    <property type="term" value="F:ATP binding"/>
    <property type="evidence" value="ECO:0007669"/>
    <property type="project" value="UniProtKB-KW"/>
</dbReference>
<dbReference type="Pfam" id="PF08448">
    <property type="entry name" value="PAS_4"/>
    <property type="match status" value="1"/>
</dbReference>
<dbReference type="Pfam" id="PF00072">
    <property type="entry name" value="Response_reg"/>
    <property type="match status" value="1"/>
</dbReference>
<evidence type="ECO:0000256" key="3">
    <source>
        <dbReference type="ARBA" id="ARBA00022553"/>
    </source>
</evidence>
<dbReference type="SMART" id="SM00448">
    <property type="entry name" value="REC"/>
    <property type="match status" value="1"/>
</dbReference>
<dbReference type="InterPro" id="IPR005467">
    <property type="entry name" value="His_kinase_dom"/>
</dbReference>
<evidence type="ECO:0000256" key="1">
    <source>
        <dbReference type="ARBA" id="ARBA00000085"/>
    </source>
</evidence>
<evidence type="ECO:0000259" key="7">
    <source>
        <dbReference type="PROSITE" id="PS50113"/>
    </source>
</evidence>
<dbReference type="PROSITE" id="PS50109">
    <property type="entry name" value="HIS_KIN"/>
    <property type="match status" value="1"/>
</dbReference>
<dbReference type="Gene3D" id="3.30.450.20">
    <property type="entry name" value="PAS domain"/>
    <property type="match status" value="2"/>
</dbReference>